<proteinExistence type="predicted"/>
<accession>A0AA45AKT3</accession>
<evidence type="ECO:0000313" key="1">
    <source>
        <dbReference type="EMBL" id="PNH30425.1"/>
    </source>
</evidence>
<name>A0AA45AKT3_VERDA</name>
<dbReference type="EMBL" id="MPSH01000021">
    <property type="protein sequence ID" value="PNH30425.1"/>
    <property type="molecule type" value="Genomic_DNA"/>
</dbReference>
<protein>
    <submittedName>
        <fullName evidence="1">Uncharacterized protein</fullName>
    </submittedName>
</protein>
<organism evidence="1 2">
    <name type="scientific">Verticillium dahliae</name>
    <name type="common">Verticillium wilt</name>
    <dbReference type="NCBI Taxonomy" id="27337"/>
    <lineage>
        <taxon>Eukaryota</taxon>
        <taxon>Fungi</taxon>
        <taxon>Dikarya</taxon>
        <taxon>Ascomycota</taxon>
        <taxon>Pezizomycotina</taxon>
        <taxon>Sordariomycetes</taxon>
        <taxon>Hypocreomycetidae</taxon>
        <taxon>Glomerellales</taxon>
        <taxon>Plectosphaerellaceae</taxon>
        <taxon>Verticillium</taxon>
    </lineage>
</organism>
<dbReference type="AlphaFoldDB" id="A0AA45AKT3"/>
<gene>
    <name evidence="1" type="ORF">BJF96_g6396</name>
</gene>
<reference evidence="1 2" key="1">
    <citation type="submission" date="2017-12" db="EMBL/GenBank/DDBJ databases">
        <title>Comparative genomics yields insights into virulence evolution of Verticillium dahliae.</title>
        <authorList>
            <person name="Fan R."/>
            <person name="Armitage A.D."/>
            <person name="Cascant-Lopez E."/>
            <person name="Sobczyk M."/>
            <person name="Cockerton H.M."/>
            <person name="Harrison R.J."/>
        </authorList>
    </citation>
    <scope>NUCLEOTIDE SEQUENCE [LARGE SCALE GENOMIC DNA]</scope>
    <source>
        <strain evidence="1 2">12008</strain>
    </source>
</reference>
<comment type="caution">
    <text evidence="1">The sequence shown here is derived from an EMBL/GenBank/DDBJ whole genome shotgun (WGS) entry which is preliminary data.</text>
</comment>
<sequence>MVISSGWGSRNFNAGKLIRDNLDEFYDPWCRTYNAASPKLAQNLATRQSGKA</sequence>
<evidence type="ECO:0000313" key="2">
    <source>
        <dbReference type="Proteomes" id="UP000236305"/>
    </source>
</evidence>
<dbReference type="Proteomes" id="UP000236305">
    <property type="component" value="Unassembled WGS sequence"/>
</dbReference>